<evidence type="ECO:0000313" key="1">
    <source>
        <dbReference type="EMBL" id="BAO19206.1"/>
    </source>
</evidence>
<accession>V5YQJ6</accession>
<dbReference type="EMBL" id="AB853026">
    <property type="protein sequence ID" value="BAO19206.1"/>
    <property type="molecule type" value="Genomic_DNA"/>
</dbReference>
<protein>
    <submittedName>
        <fullName evidence="1">Uncharacterized protein</fullName>
    </submittedName>
</protein>
<geneLocation type="plasmid" evidence="1">
    <name>pM7012</name>
</geneLocation>
<name>V5YQJ6_9BURK</name>
<dbReference type="AlphaFoldDB" id="V5YQJ6"/>
<reference evidence="1" key="1">
    <citation type="journal article" date="2014" name="Microbiology">
        <title>A 2,4-dichlorophenoxyacetic acid degradation plasmid pM7012 discloses distribution of an unclassified megaplasmid group across bacterial species.</title>
        <authorList>
            <person name="Sakai Y."/>
            <person name="Ogawa N."/>
            <person name="Shimomura Y."/>
            <person name="Fujii T."/>
        </authorList>
    </citation>
    <scope>NUCLEOTIDE SEQUENCE</scope>
    <source>
        <strain evidence="1">M701</strain>
    </source>
</reference>
<organism evidence="1">
    <name type="scientific">Burkholderia sp. M701</name>
    <dbReference type="NCBI Taxonomy" id="326454"/>
    <lineage>
        <taxon>Bacteria</taxon>
        <taxon>Pseudomonadati</taxon>
        <taxon>Pseudomonadota</taxon>
        <taxon>Betaproteobacteria</taxon>
        <taxon>Burkholderiales</taxon>
        <taxon>Burkholderiaceae</taxon>
        <taxon>Burkholderia</taxon>
    </lineage>
</organism>
<keyword evidence="1" id="KW-0614">Plasmid</keyword>
<dbReference type="RefSeq" id="WP_023842747.1">
    <property type="nucleotide sequence ID" value="NC_022995.1"/>
</dbReference>
<reference evidence="1" key="2">
    <citation type="submission" date="2024-06" db="EMBL/GenBank/DDBJ databases">
        <authorList>
            <person name="Sakai Y."/>
            <person name="Fujii T."/>
        </authorList>
    </citation>
    <scope>NUCLEOTIDE SEQUENCE</scope>
    <source>
        <strain evidence="1">M701</strain>
        <plasmid evidence="1">pM7012</plasmid>
    </source>
</reference>
<proteinExistence type="predicted"/>
<sequence length="180" mass="20698">MSNIPTEEKTVTKNVLRRTMWDAYGNWYWQKRWGQPKAERVRHVLEYRRLRNLLNAGAYIDETNERGNVIHRDVDADAVLGFRGGSRYAYDGRLQGWRQFDTSNDASYFGVWVNLETRSIMTYCEGDRTLVVCPTDESLKAELDSMEAFYGPTPASMMSIDTDGSVTHYIDPRPTVILAA</sequence>